<sequence length="162" mass="19302">MRDYLIEKRKEMKAMKKSKKSKKVKRKGETPEERQARKERRREKKKSRKEQKKSEGVKGVEELLKTLGSADENRHAGRHMDNDDRDRRHDKYRSPERDQRRSPPPSKKRRRDTSLGRSPARDSPRDIRMRSGSSDRDARAGRWHNAEYESTRPESRGYSGRD</sequence>
<feature type="compositionally biased region" description="Basic and acidic residues" evidence="1">
    <location>
        <begin position="119"/>
        <end position="162"/>
    </location>
</feature>
<name>A0A0C3E6L7_9AGAM</name>
<feature type="compositionally biased region" description="Basic and acidic residues" evidence="1">
    <location>
        <begin position="52"/>
        <end position="64"/>
    </location>
</feature>
<dbReference type="Proteomes" id="UP000053989">
    <property type="component" value="Unassembled WGS sequence"/>
</dbReference>
<proteinExistence type="predicted"/>
<evidence type="ECO:0000256" key="1">
    <source>
        <dbReference type="SAM" id="MobiDB-lite"/>
    </source>
</evidence>
<dbReference type="STRING" id="1036808.A0A0C3E6L7"/>
<organism evidence="2 3">
    <name type="scientific">Scleroderma citrinum Foug A</name>
    <dbReference type="NCBI Taxonomy" id="1036808"/>
    <lineage>
        <taxon>Eukaryota</taxon>
        <taxon>Fungi</taxon>
        <taxon>Dikarya</taxon>
        <taxon>Basidiomycota</taxon>
        <taxon>Agaricomycotina</taxon>
        <taxon>Agaricomycetes</taxon>
        <taxon>Agaricomycetidae</taxon>
        <taxon>Boletales</taxon>
        <taxon>Sclerodermatineae</taxon>
        <taxon>Sclerodermataceae</taxon>
        <taxon>Scleroderma</taxon>
    </lineage>
</organism>
<dbReference type="AlphaFoldDB" id="A0A0C3E6L7"/>
<feature type="compositionally biased region" description="Basic residues" evidence="1">
    <location>
        <begin position="37"/>
        <end position="51"/>
    </location>
</feature>
<feature type="compositionally biased region" description="Basic and acidic residues" evidence="1">
    <location>
        <begin position="71"/>
        <end position="101"/>
    </location>
</feature>
<gene>
    <name evidence="2" type="ORF">SCLCIDRAFT_732781</name>
</gene>
<evidence type="ECO:0000313" key="2">
    <source>
        <dbReference type="EMBL" id="KIM63631.1"/>
    </source>
</evidence>
<accession>A0A0C3E6L7</accession>
<reference evidence="2 3" key="1">
    <citation type="submission" date="2014-04" db="EMBL/GenBank/DDBJ databases">
        <authorList>
            <consortium name="DOE Joint Genome Institute"/>
            <person name="Kuo A."/>
            <person name="Kohler A."/>
            <person name="Nagy L.G."/>
            <person name="Floudas D."/>
            <person name="Copeland A."/>
            <person name="Barry K.W."/>
            <person name="Cichocki N."/>
            <person name="Veneault-Fourrey C."/>
            <person name="LaButti K."/>
            <person name="Lindquist E.A."/>
            <person name="Lipzen A."/>
            <person name="Lundell T."/>
            <person name="Morin E."/>
            <person name="Murat C."/>
            <person name="Sun H."/>
            <person name="Tunlid A."/>
            <person name="Henrissat B."/>
            <person name="Grigoriev I.V."/>
            <person name="Hibbett D.S."/>
            <person name="Martin F."/>
            <person name="Nordberg H.P."/>
            <person name="Cantor M.N."/>
            <person name="Hua S.X."/>
        </authorList>
    </citation>
    <scope>NUCLEOTIDE SEQUENCE [LARGE SCALE GENOMIC DNA]</scope>
    <source>
        <strain evidence="2 3">Foug A</strain>
    </source>
</reference>
<feature type="compositionally biased region" description="Basic and acidic residues" evidence="1">
    <location>
        <begin position="27"/>
        <end position="36"/>
    </location>
</feature>
<reference evidence="3" key="2">
    <citation type="submission" date="2015-01" db="EMBL/GenBank/DDBJ databases">
        <title>Evolutionary Origins and Diversification of the Mycorrhizal Mutualists.</title>
        <authorList>
            <consortium name="DOE Joint Genome Institute"/>
            <consortium name="Mycorrhizal Genomics Consortium"/>
            <person name="Kohler A."/>
            <person name="Kuo A."/>
            <person name="Nagy L.G."/>
            <person name="Floudas D."/>
            <person name="Copeland A."/>
            <person name="Barry K.W."/>
            <person name="Cichocki N."/>
            <person name="Veneault-Fourrey C."/>
            <person name="LaButti K."/>
            <person name="Lindquist E.A."/>
            <person name="Lipzen A."/>
            <person name="Lundell T."/>
            <person name="Morin E."/>
            <person name="Murat C."/>
            <person name="Riley R."/>
            <person name="Ohm R."/>
            <person name="Sun H."/>
            <person name="Tunlid A."/>
            <person name="Henrissat B."/>
            <person name="Grigoriev I.V."/>
            <person name="Hibbett D.S."/>
            <person name="Martin F."/>
        </authorList>
    </citation>
    <scope>NUCLEOTIDE SEQUENCE [LARGE SCALE GENOMIC DNA]</scope>
    <source>
        <strain evidence="3">Foug A</strain>
    </source>
</reference>
<dbReference type="EMBL" id="KN822033">
    <property type="protein sequence ID" value="KIM63631.1"/>
    <property type="molecule type" value="Genomic_DNA"/>
</dbReference>
<keyword evidence="3" id="KW-1185">Reference proteome</keyword>
<feature type="region of interest" description="Disordered" evidence="1">
    <location>
        <begin position="1"/>
        <end position="162"/>
    </location>
</feature>
<evidence type="ECO:0000313" key="3">
    <source>
        <dbReference type="Proteomes" id="UP000053989"/>
    </source>
</evidence>
<feature type="compositionally biased region" description="Basic residues" evidence="1">
    <location>
        <begin position="15"/>
        <end position="26"/>
    </location>
</feature>
<dbReference type="InParanoid" id="A0A0C3E6L7"/>
<dbReference type="HOGENOM" id="CLU_1636394_0_0_1"/>
<feature type="compositionally biased region" description="Basic and acidic residues" evidence="1">
    <location>
        <begin position="1"/>
        <end position="14"/>
    </location>
</feature>
<protein>
    <submittedName>
        <fullName evidence="2">Uncharacterized protein</fullName>
    </submittedName>
</protein>